<reference evidence="1" key="1">
    <citation type="journal article" date="2022" name="Int. J. Mol. Sci.">
        <title>Draft Genome of Tanacetum Coccineum: Genomic Comparison of Closely Related Tanacetum-Family Plants.</title>
        <authorList>
            <person name="Yamashiro T."/>
            <person name="Shiraishi A."/>
            <person name="Nakayama K."/>
            <person name="Satake H."/>
        </authorList>
    </citation>
    <scope>NUCLEOTIDE SEQUENCE</scope>
</reference>
<organism evidence="1 2">
    <name type="scientific">Tanacetum coccineum</name>
    <dbReference type="NCBI Taxonomy" id="301880"/>
    <lineage>
        <taxon>Eukaryota</taxon>
        <taxon>Viridiplantae</taxon>
        <taxon>Streptophyta</taxon>
        <taxon>Embryophyta</taxon>
        <taxon>Tracheophyta</taxon>
        <taxon>Spermatophyta</taxon>
        <taxon>Magnoliopsida</taxon>
        <taxon>eudicotyledons</taxon>
        <taxon>Gunneridae</taxon>
        <taxon>Pentapetalae</taxon>
        <taxon>asterids</taxon>
        <taxon>campanulids</taxon>
        <taxon>Asterales</taxon>
        <taxon>Asteraceae</taxon>
        <taxon>Asteroideae</taxon>
        <taxon>Anthemideae</taxon>
        <taxon>Anthemidinae</taxon>
        <taxon>Tanacetum</taxon>
    </lineage>
</organism>
<evidence type="ECO:0000313" key="2">
    <source>
        <dbReference type="Proteomes" id="UP001151760"/>
    </source>
</evidence>
<dbReference type="EMBL" id="BQNB010013814">
    <property type="protein sequence ID" value="GJT20563.1"/>
    <property type="molecule type" value="Genomic_DNA"/>
</dbReference>
<name>A0ABQ5C3F6_9ASTR</name>
<reference evidence="1" key="2">
    <citation type="submission" date="2022-01" db="EMBL/GenBank/DDBJ databases">
        <authorList>
            <person name="Yamashiro T."/>
            <person name="Shiraishi A."/>
            <person name="Satake H."/>
            <person name="Nakayama K."/>
        </authorList>
    </citation>
    <scope>NUCLEOTIDE SEQUENCE</scope>
</reference>
<keyword evidence="2" id="KW-1185">Reference proteome</keyword>
<sequence length="230" mass="25725">MIKKTAATNGPVEHYYRGVHKRPGGRYGALITNPALLPPEALELSPSIYSSSGHAVVVPMFMYHPAAPLPPEVLDLSHSSYYGGHVAARLNFMYHPGVINNDILNNVNMSYETSVGDSSNSVYLGGDSVSLSNEHHICYFSYPIRGVDIVLALSSSWCYWALYYARASKVSHFEILCRVHGFQPSVNCFRMFYTSSYSKGWMSFVKHFDGAPVCHCKPLDSVKNWNDHFF</sequence>
<comment type="caution">
    <text evidence="1">The sequence shown here is derived from an EMBL/GenBank/DDBJ whole genome shotgun (WGS) entry which is preliminary data.</text>
</comment>
<evidence type="ECO:0000313" key="1">
    <source>
        <dbReference type="EMBL" id="GJT20563.1"/>
    </source>
</evidence>
<proteinExistence type="predicted"/>
<gene>
    <name evidence="1" type="ORF">Tco_0890500</name>
</gene>
<protein>
    <submittedName>
        <fullName evidence="1">Uncharacterized protein</fullName>
    </submittedName>
</protein>
<accession>A0ABQ5C3F6</accession>
<dbReference type="Proteomes" id="UP001151760">
    <property type="component" value="Unassembled WGS sequence"/>
</dbReference>